<accession>A0ABR3YKH3</accession>
<feature type="region of interest" description="Disordered" evidence="1">
    <location>
        <begin position="491"/>
        <end position="554"/>
    </location>
</feature>
<feature type="compositionally biased region" description="Basic and acidic residues" evidence="1">
    <location>
        <begin position="539"/>
        <end position="554"/>
    </location>
</feature>
<dbReference type="Gene3D" id="1.10.510.10">
    <property type="entry name" value="Transferase(Phosphotransferase) domain 1"/>
    <property type="match status" value="1"/>
</dbReference>
<comment type="caution">
    <text evidence="2">The sequence shown here is derived from an EMBL/GenBank/DDBJ whole genome shotgun (WGS) entry which is preliminary data.</text>
</comment>
<sequence length="869" mass="96085">MSDAPDYRALYEEAERRRQEAEQRRQEAEQRQQEAELEAQRARQTIQETSTFNWLLQKELAELRKSTARQSLQAYLAQVSKLHIHLARLIPGPQQPRPGPKASSSSPTTSGRTDIARKYYPLRLRRWEDFDAVQRRIFSRIYTTLQDRQVLPSRQSVQHDEASLLEQLPLGVLNLSGSMTEARTTEVVNLSLLLPASRIINEYLADTDTEQKMFFDTHTYGAAPESAPGSSAGTDSEDNARRLTSNSERRVKKVMPDCLLLTMPTVVPGQAADDSETAARRAAIGEHKPAHAVRGTHVVEIVGHLPESYMLMLARETLARRSTPVAPASDELAGGLAGGEGMASTSASTRPVEGGDSSTRKITKQTYFAYALTQTYHYMIITGVPYGYLCTGETITFLYIRGDDPGTLFYHTSSFPLVSLEDVRSAPGPVTTTPVDDDTTLPDVETLSKMAIAELCSFCLLALDTDVRSADWTAKALAHLAQFPELPASLAAARSPGPSSLGTRRRDSDDDGDNERNRPPPPPPDGSYGSARGHGPSPLRHEVPRQDAHSSIEGHQRSVFTGIASSTLSYCTQACLLGLVHGGELDTKCPNYRLHLQSGSWPGHRHSITQDEFTRRVREQLFNTPSVNCKCYLGNRGCIGFFFKITLTGFGYTFVGKAVEEHYRRRLVHETEIYSHLLPLQGVAVPVHLGLVDLIVPYPERETFTLLKTMMLLSYAGRHIPSDDDEDDGADLPSDLKHEIHRTLQELGDLGLWDKDSNPDNIMWCDDVQRVMRIDFDRAVIVPSRDKSRVSDAPATPGTGDTAPMVNTALGDGKDQKDRENGEDEEHGEHGEDGVVPSPRPSKRPRYEGELAGSHAESQPRTATSMPTT</sequence>
<proteinExistence type="predicted"/>
<feature type="compositionally biased region" description="Basic and acidic residues" evidence="1">
    <location>
        <begin position="1"/>
        <end position="41"/>
    </location>
</feature>
<feature type="compositionally biased region" description="Low complexity" evidence="1">
    <location>
        <begin position="221"/>
        <end position="233"/>
    </location>
</feature>
<evidence type="ECO:0008006" key="4">
    <source>
        <dbReference type="Google" id="ProtNLM"/>
    </source>
</evidence>
<evidence type="ECO:0000313" key="2">
    <source>
        <dbReference type="EMBL" id="KAL1887929.1"/>
    </source>
</evidence>
<feature type="region of interest" description="Disordered" evidence="1">
    <location>
        <begin position="1"/>
        <end position="42"/>
    </location>
</feature>
<name>A0ABR3YKH3_9PEZI</name>
<feature type="region of interest" description="Disordered" evidence="1">
    <location>
        <begin position="324"/>
        <end position="358"/>
    </location>
</feature>
<protein>
    <recommendedName>
        <fullName evidence="4">Protein kinase-like domain protein</fullName>
    </recommendedName>
</protein>
<feature type="compositionally biased region" description="Polar residues" evidence="1">
    <location>
        <begin position="856"/>
        <end position="869"/>
    </location>
</feature>
<feature type="region of interest" description="Disordered" evidence="1">
    <location>
        <begin position="785"/>
        <end position="869"/>
    </location>
</feature>
<evidence type="ECO:0000256" key="1">
    <source>
        <dbReference type="SAM" id="MobiDB-lite"/>
    </source>
</evidence>
<gene>
    <name evidence="2" type="ORF">Sste5346_009874</name>
</gene>
<keyword evidence="3" id="KW-1185">Reference proteome</keyword>
<evidence type="ECO:0000313" key="3">
    <source>
        <dbReference type="Proteomes" id="UP001583186"/>
    </source>
</evidence>
<organism evidence="2 3">
    <name type="scientific">Sporothrix stenoceras</name>
    <dbReference type="NCBI Taxonomy" id="5173"/>
    <lineage>
        <taxon>Eukaryota</taxon>
        <taxon>Fungi</taxon>
        <taxon>Dikarya</taxon>
        <taxon>Ascomycota</taxon>
        <taxon>Pezizomycotina</taxon>
        <taxon>Sordariomycetes</taxon>
        <taxon>Sordariomycetidae</taxon>
        <taxon>Ophiostomatales</taxon>
        <taxon>Ophiostomataceae</taxon>
        <taxon>Sporothrix</taxon>
    </lineage>
</organism>
<feature type="region of interest" description="Disordered" evidence="1">
    <location>
        <begin position="220"/>
        <end position="248"/>
    </location>
</feature>
<reference evidence="2 3" key="1">
    <citation type="journal article" date="2024" name="IMA Fungus">
        <title>IMA Genome - F19 : A genome assembly and annotation guide to empower mycologists, including annotated draft genome sequences of Ceratocystis pirilliformis, Diaporthe australafricana, Fusarium ophioides, Paecilomyces lecythidis, and Sporothrix stenoceras.</title>
        <authorList>
            <person name="Aylward J."/>
            <person name="Wilson A.M."/>
            <person name="Visagie C.M."/>
            <person name="Spraker J."/>
            <person name="Barnes I."/>
            <person name="Buitendag C."/>
            <person name="Ceriani C."/>
            <person name="Del Mar Angel L."/>
            <person name="du Plessis D."/>
            <person name="Fuchs T."/>
            <person name="Gasser K."/>
            <person name="Kramer D."/>
            <person name="Li W."/>
            <person name="Munsamy K."/>
            <person name="Piso A."/>
            <person name="Price J.L."/>
            <person name="Sonnekus B."/>
            <person name="Thomas C."/>
            <person name="van der Nest A."/>
            <person name="van Dijk A."/>
            <person name="van Heerden A."/>
            <person name="van Vuuren N."/>
            <person name="Yilmaz N."/>
            <person name="Duong T.A."/>
            <person name="van der Merwe N.A."/>
            <person name="Wingfield M.J."/>
            <person name="Wingfield B.D."/>
        </authorList>
    </citation>
    <scope>NUCLEOTIDE SEQUENCE [LARGE SCALE GENOMIC DNA]</scope>
    <source>
        <strain evidence="2 3">CMW 5346</strain>
    </source>
</reference>
<feature type="compositionally biased region" description="Basic and acidic residues" evidence="1">
    <location>
        <begin position="504"/>
        <end position="518"/>
    </location>
</feature>
<feature type="region of interest" description="Disordered" evidence="1">
    <location>
        <begin position="90"/>
        <end position="114"/>
    </location>
</feature>
<feature type="compositionally biased region" description="Polar residues" evidence="1">
    <location>
        <begin position="102"/>
        <end position="112"/>
    </location>
</feature>
<dbReference type="Proteomes" id="UP001583186">
    <property type="component" value="Unassembled WGS sequence"/>
</dbReference>
<dbReference type="EMBL" id="JAWCUI010000104">
    <property type="protein sequence ID" value="KAL1887929.1"/>
    <property type="molecule type" value="Genomic_DNA"/>
</dbReference>